<name>A0A7J7J5Y9_BUGNE</name>
<evidence type="ECO:0000313" key="3">
    <source>
        <dbReference type="EMBL" id="KAF6021649.1"/>
    </source>
</evidence>
<feature type="region of interest" description="Disordered" evidence="2">
    <location>
        <begin position="34"/>
        <end position="55"/>
    </location>
</feature>
<evidence type="ECO:0000313" key="4">
    <source>
        <dbReference type="Proteomes" id="UP000593567"/>
    </source>
</evidence>
<gene>
    <name evidence="3" type="ORF">EB796_020041</name>
</gene>
<keyword evidence="4" id="KW-1185">Reference proteome</keyword>
<feature type="compositionally biased region" description="Polar residues" evidence="2">
    <location>
        <begin position="34"/>
        <end position="51"/>
    </location>
</feature>
<sequence length="220" mass="25440">MARSPTPLAKSPPGSKLSSRRESFMFFWGLSTESALSDGNDEPTTGNSIRQSIRRKYSDRSYKSLPLSNQPSLSEEFSNLYHQYNNYKRIIEELKNEYEETKNDDAFRRYPKMKSVIKRCVMYTKLGTLPDVTGAVRSAAAIGNLLVRNTGPSKYHLDIASVPRSEMPERVETLKKRISRIRCEIDSLEEKYESSKRYFIIQRYRLLKAMIKETLLNCAE</sequence>
<feature type="coiled-coil region" evidence="1">
    <location>
        <begin position="171"/>
        <end position="198"/>
    </location>
</feature>
<evidence type="ECO:0000256" key="2">
    <source>
        <dbReference type="SAM" id="MobiDB-lite"/>
    </source>
</evidence>
<evidence type="ECO:0000256" key="1">
    <source>
        <dbReference type="SAM" id="Coils"/>
    </source>
</evidence>
<proteinExistence type="predicted"/>
<accession>A0A7J7J5Y9</accession>
<keyword evidence="1" id="KW-0175">Coiled coil</keyword>
<dbReference type="OrthoDB" id="10052054at2759"/>
<feature type="coiled-coil region" evidence="1">
    <location>
        <begin position="77"/>
        <end position="104"/>
    </location>
</feature>
<protein>
    <submittedName>
        <fullName evidence="3">Uncharacterized protein</fullName>
    </submittedName>
</protein>
<dbReference type="EMBL" id="VXIV02002985">
    <property type="protein sequence ID" value="KAF6021649.1"/>
    <property type="molecule type" value="Genomic_DNA"/>
</dbReference>
<dbReference type="Proteomes" id="UP000593567">
    <property type="component" value="Unassembled WGS sequence"/>
</dbReference>
<organism evidence="3 4">
    <name type="scientific">Bugula neritina</name>
    <name type="common">Brown bryozoan</name>
    <name type="synonym">Sertularia neritina</name>
    <dbReference type="NCBI Taxonomy" id="10212"/>
    <lineage>
        <taxon>Eukaryota</taxon>
        <taxon>Metazoa</taxon>
        <taxon>Spiralia</taxon>
        <taxon>Lophotrochozoa</taxon>
        <taxon>Bryozoa</taxon>
        <taxon>Gymnolaemata</taxon>
        <taxon>Cheilostomatida</taxon>
        <taxon>Flustrina</taxon>
        <taxon>Buguloidea</taxon>
        <taxon>Bugulidae</taxon>
        <taxon>Bugula</taxon>
    </lineage>
</organism>
<comment type="caution">
    <text evidence="3">The sequence shown here is derived from an EMBL/GenBank/DDBJ whole genome shotgun (WGS) entry which is preliminary data.</text>
</comment>
<dbReference type="AlphaFoldDB" id="A0A7J7J5Y9"/>
<reference evidence="3" key="1">
    <citation type="submission" date="2020-06" db="EMBL/GenBank/DDBJ databases">
        <title>Draft genome of Bugula neritina, a colonial animal packing powerful symbionts and potential medicines.</title>
        <authorList>
            <person name="Rayko M."/>
        </authorList>
    </citation>
    <scope>NUCLEOTIDE SEQUENCE [LARGE SCALE GENOMIC DNA]</scope>
    <source>
        <strain evidence="3">Kwan_BN1</strain>
    </source>
</reference>